<keyword evidence="6" id="KW-0276">Fatty acid metabolism</keyword>
<keyword evidence="5 10" id="KW-0274">FAD</keyword>
<evidence type="ECO:0000259" key="14">
    <source>
        <dbReference type="Pfam" id="PF14749"/>
    </source>
</evidence>
<evidence type="ECO:0000256" key="4">
    <source>
        <dbReference type="ARBA" id="ARBA00022630"/>
    </source>
</evidence>
<evidence type="ECO:0000256" key="12">
    <source>
        <dbReference type="PIRSR" id="PIRSR000168-2"/>
    </source>
</evidence>
<dbReference type="Pfam" id="PF22924">
    <property type="entry name" value="ACOX_C_alpha1"/>
    <property type="match status" value="1"/>
</dbReference>
<dbReference type="InterPro" id="IPR029320">
    <property type="entry name" value="Acyl-CoA_ox_N"/>
</dbReference>
<dbReference type="SUPFAM" id="SSF47203">
    <property type="entry name" value="Acyl-CoA dehydrogenase C-terminal domain-like"/>
    <property type="match status" value="2"/>
</dbReference>
<keyword evidence="17" id="KW-1185">Reference proteome</keyword>
<comment type="cofactor">
    <cofactor evidence="1">
        <name>FAD</name>
        <dbReference type="ChEBI" id="CHEBI:57692"/>
    </cofactor>
</comment>
<dbReference type="FunFam" id="2.40.110.10:FF:000003">
    <property type="entry name" value="Acyl-coenzyme A oxidase"/>
    <property type="match status" value="1"/>
</dbReference>
<dbReference type="InterPro" id="IPR055060">
    <property type="entry name" value="ACOX_C_alpha1"/>
</dbReference>
<dbReference type="GO" id="GO:0003997">
    <property type="term" value="F:acyl-CoA oxidase activity"/>
    <property type="evidence" value="ECO:0007669"/>
    <property type="project" value="InterPro"/>
</dbReference>
<dbReference type="PANTHER" id="PTHR10909:SF250">
    <property type="entry name" value="PEROXISOMAL ACYL-COENZYME A OXIDASE 1"/>
    <property type="match status" value="1"/>
</dbReference>
<dbReference type="Gene3D" id="1.10.540.10">
    <property type="entry name" value="Acyl-CoA dehydrogenase/oxidase, N-terminal domain"/>
    <property type="match status" value="1"/>
</dbReference>
<evidence type="ECO:0000256" key="11">
    <source>
        <dbReference type="PIRSR" id="PIRSR000168-1"/>
    </source>
</evidence>
<comment type="similarity">
    <text evidence="3 10">Belongs to the acyl-CoA oxidase family.</text>
</comment>
<dbReference type="EMBL" id="CCKQ01012879">
    <property type="protein sequence ID" value="CDW84516.1"/>
    <property type="molecule type" value="Genomic_DNA"/>
</dbReference>
<dbReference type="InterPro" id="IPR046373">
    <property type="entry name" value="Acyl-CoA_Oxase/DH_mid-dom_sf"/>
</dbReference>
<dbReference type="Pfam" id="PF01756">
    <property type="entry name" value="ACOX"/>
    <property type="match status" value="1"/>
</dbReference>
<protein>
    <recommendedName>
        <fullName evidence="10">Acyl-coenzyme A oxidase</fullName>
    </recommendedName>
</protein>
<dbReference type="GO" id="GO:0055088">
    <property type="term" value="P:lipid homeostasis"/>
    <property type="evidence" value="ECO:0007669"/>
    <property type="project" value="TreeGrafter"/>
</dbReference>
<feature type="binding site" evidence="12">
    <location>
        <position position="139"/>
    </location>
    <ligand>
        <name>FAD</name>
        <dbReference type="ChEBI" id="CHEBI:57692"/>
    </ligand>
</feature>
<dbReference type="SUPFAM" id="SSF56645">
    <property type="entry name" value="Acyl-CoA dehydrogenase NM domain-like"/>
    <property type="match status" value="1"/>
</dbReference>
<dbReference type="Proteomes" id="UP000039865">
    <property type="component" value="Unassembled WGS sequence"/>
</dbReference>
<feature type="binding site" evidence="12">
    <location>
        <position position="178"/>
    </location>
    <ligand>
        <name>FAD</name>
        <dbReference type="ChEBI" id="CHEBI:57692"/>
    </ligand>
</feature>
<evidence type="ECO:0000256" key="8">
    <source>
        <dbReference type="ARBA" id="ARBA00023098"/>
    </source>
</evidence>
<dbReference type="GO" id="GO:0005777">
    <property type="term" value="C:peroxisome"/>
    <property type="evidence" value="ECO:0007669"/>
    <property type="project" value="UniProtKB-SubCell"/>
</dbReference>
<feature type="domain" description="Acyl-coenzyme A oxidase N-terminal" evidence="14">
    <location>
        <begin position="46"/>
        <end position="132"/>
    </location>
</feature>
<dbReference type="AlphaFoldDB" id="A0A078ARA7"/>
<dbReference type="InterPro" id="IPR012258">
    <property type="entry name" value="Acyl-CoA_oxidase"/>
</dbReference>
<sequence length="673" mass="76709">MLQKKIKFDTLELQRFYFDTLGLESLSLEKIQEIKNMGIEMHANLDTYYYNNREDTIKDYYARSQKYVTLTQKLGISQNWSHLYHKLINLTDFNLNGSALSLQIAAFNPIINLLGSDEQREYWLPLAHEMKITGAYVQTELGHGSDVKSLETTATYDEKTKEIVFNTPSVSSTKFWPGGLGKSATHMVVFAKLISKGQDHGIQAFILQIRDIKTHKVLPGLEVGDVGPKISQINTDNGYLIFKNFRGSKTSLLSRYVQLNDDGTFQEKIKNSGKLAFGGMLKLRVSLVDNGHRMIGRMATIATRYSFLRRQFESKDGNQAPEAMIMSYQMQQYKIVPAIAAAWSILFAGSTLFGMYDHYQSKLQTKDPKAFEILGDLHALTSGFKGISTWSGEYWGEILKQSCGGHGYLQVSGLTRPHLDFGVGVVTAEGDNTVLMQQTSAYLLKKIQKGKIDPDTYEFTLSSKLSIDQEIVLLYEVRFKNHLKNVALQIAESMSKGKNFNQIWNDEYQADLVIAGKYFISHFAIKNFYDIINGKSLNATQATVTKLSPELQKVMQMLFRVHGVYQLIEEYETFYMNYPSDQFVDYFNSKKIDDLKKQFKEELQILGMTSLDIVDGFDFKDPELLSIIGRKEVKNQEQLYEELLNVVRKNPINSKPVPLGYQEYIRPLLVGKL</sequence>
<reference evidence="16 17" key="1">
    <citation type="submission" date="2014-06" db="EMBL/GenBank/DDBJ databases">
        <authorList>
            <person name="Swart Estienne"/>
        </authorList>
    </citation>
    <scope>NUCLEOTIDE SEQUENCE [LARGE SCALE GENOMIC DNA]</scope>
    <source>
        <strain evidence="16 17">130c</strain>
    </source>
</reference>
<evidence type="ECO:0000256" key="9">
    <source>
        <dbReference type="ARBA" id="ARBA00023140"/>
    </source>
</evidence>
<evidence type="ECO:0000313" key="17">
    <source>
        <dbReference type="Proteomes" id="UP000039865"/>
    </source>
</evidence>
<proteinExistence type="inferred from homology"/>
<dbReference type="PANTHER" id="PTHR10909">
    <property type="entry name" value="ELECTRON TRANSPORT OXIDOREDUCTASE"/>
    <property type="match status" value="1"/>
</dbReference>
<keyword evidence="4 10" id="KW-0285">Flavoprotein</keyword>
<evidence type="ECO:0000313" key="16">
    <source>
        <dbReference type="EMBL" id="CDW84516.1"/>
    </source>
</evidence>
<feature type="domain" description="Acyl-CoA oxidase C-terminal" evidence="13">
    <location>
        <begin position="470"/>
        <end position="669"/>
    </location>
</feature>
<dbReference type="GO" id="GO:0071949">
    <property type="term" value="F:FAD binding"/>
    <property type="evidence" value="ECO:0007669"/>
    <property type="project" value="InterPro"/>
</dbReference>
<evidence type="ECO:0000256" key="1">
    <source>
        <dbReference type="ARBA" id="ARBA00001974"/>
    </source>
</evidence>
<keyword evidence="9" id="KW-0576">Peroxisome</keyword>
<evidence type="ECO:0000256" key="7">
    <source>
        <dbReference type="ARBA" id="ARBA00023002"/>
    </source>
</evidence>
<evidence type="ECO:0000256" key="2">
    <source>
        <dbReference type="ARBA" id="ARBA00004275"/>
    </source>
</evidence>
<evidence type="ECO:0000256" key="5">
    <source>
        <dbReference type="ARBA" id="ARBA00022827"/>
    </source>
</evidence>
<dbReference type="GO" id="GO:0033540">
    <property type="term" value="P:fatty acid beta-oxidation using acyl-CoA oxidase"/>
    <property type="evidence" value="ECO:0007669"/>
    <property type="project" value="TreeGrafter"/>
</dbReference>
<name>A0A078ARA7_STYLE</name>
<dbReference type="InParanoid" id="A0A078ARA7"/>
<dbReference type="PIRSF" id="PIRSF000168">
    <property type="entry name" value="Acyl-CoA_oxidase"/>
    <property type="match status" value="1"/>
</dbReference>
<gene>
    <name evidence="16" type="primary">Contig18610.g19772</name>
    <name evidence="16" type="ORF">STYLEM_13580</name>
</gene>
<organism evidence="16 17">
    <name type="scientific">Stylonychia lemnae</name>
    <name type="common">Ciliate</name>
    <dbReference type="NCBI Taxonomy" id="5949"/>
    <lineage>
        <taxon>Eukaryota</taxon>
        <taxon>Sar</taxon>
        <taxon>Alveolata</taxon>
        <taxon>Ciliophora</taxon>
        <taxon>Intramacronucleata</taxon>
        <taxon>Spirotrichea</taxon>
        <taxon>Stichotrichia</taxon>
        <taxon>Sporadotrichida</taxon>
        <taxon>Oxytrichidae</taxon>
        <taxon>Stylonychinae</taxon>
        <taxon>Stylonychia</taxon>
    </lineage>
</organism>
<dbReference type="Gene3D" id="1.20.140.10">
    <property type="entry name" value="Butyryl-CoA Dehydrogenase, subunit A, domain 3"/>
    <property type="match status" value="2"/>
</dbReference>
<keyword evidence="7" id="KW-0560">Oxidoreductase</keyword>
<comment type="subcellular location">
    <subcellularLocation>
        <location evidence="2">Peroxisome</location>
    </subcellularLocation>
</comment>
<dbReference type="InterPro" id="IPR009100">
    <property type="entry name" value="AcylCoA_DH/oxidase_NM_dom_sf"/>
</dbReference>
<dbReference type="OMA" id="NDEYQAD"/>
<dbReference type="Gene3D" id="2.40.110.10">
    <property type="entry name" value="Butyryl-CoA Dehydrogenase, subunit A, domain 2"/>
    <property type="match status" value="1"/>
</dbReference>
<dbReference type="InterPro" id="IPR037069">
    <property type="entry name" value="AcylCoA_DH/ox_N_sf"/>
</dbReference>
<evidence type="ECO:0000259" key="15">
    <source>
        <dbReference type="Pfam" id="PF22924"/>
    </source>
</evidence>
<dbReference type="InterPro" id="IPR002655">
    <property type="entry name" value="Acyl-CoA_oxidase_C"/>
</dbReference>
<evidence type="ECO:0000259" key="13">
    <source>
        <dbReference type="Pfam" id="PF01756"/>
    </source>
</evidence>
<dbReference type="Pfam" id="PF14749">
    <property type="entry name" value="Acyl-CoA_ox_N"/>
    <property type="match status" value="1"/>
</dbReference>
<dbReference type="GO" id="GO:0005504">
    <property type="term" value="F:fatty acid binding"/>
    <property type="evidence" value="ECO:0007669"/>
    <property type="project" value="TreeGrafter"/>
</dbReference>
<evidence type="ECO:0000256" key="6">
    <source>
        <dbReference type="ARBA" id="ARBA00022832"/>
    </source>
</evidence>
<accession>A0A078ARA7</accession>
<dbReference type="InterPro" id="IPR036250">
    <property type="entry name" value="AcylCo_DH-like_C"/>
</dbReference>
<keyword evidence="8" id="KW-0443">Lipid metabolism</keyword>
<evidence type="ECO:0000256" key="3">
    <source>
        <dbReference type="ARBA" id="ARBA00006288"/>
    </source>
</evidence>
<feature type="active site" description="Proton acceptor" evidence="11">
    <location>
        <position position="429"/>
    </location>
</feature>
<evidence type="ECO:0000256" key="10">
    <source>
        <dbReference type="PIRNR" id="PIRNR000168"/>
    </source>
</evidence>
<dbReference type="OrthoDB" id="434460at2759"/>
<feature type="domain" description="Acyl-CoA oxidase C-alpha1" evidence="15">
    <location>
        <begin position="277"/>
        <end position="444"/>
    </location>
</feature>